<dbReference type="GO" id="GO:0005524">
    <property type="term" value="F:ATP binding"/>
    <property type="evidence" value="ECO:0007669"/>
    <property type="project" value="UniProtKB-UniRule"/>
</dbReference>
<dbReference type="PROSITE" id="PS00107">
    <property type="entry name" value="PROTEIN_KINASE_ATP"/>
    <property type="match status" value="1"/>
</dbReference>
<dbReference type="InterPro" id="IPR050117">
    <property type="entry name" value="MAPK"/>
</dbReference>
<evidence type="ECO:0000256" key="2">
    <source>
        <dbReference type="ARBA" id="ARBA00004123"/>
    </source>
</evidence>
<feature type="region of interest" description="Disordered" evidence="22">
    <location>
        <begin position="621"/>
        <end position="646"/>
    </location>
</feature>
<keyword evidence="13 24" id="KW-0418">Kinase</keyword>
<evidence type="ECO:0000256" key="18">
    <source>
        <dbReference type="ARBA" id="ARBA00023273"/>
    </source>
</evidence>
<evidence type="ECO:0000259" key="23">
    <source>
        <dbReference type="PROSITE" id="PS50011"/>
    </source>
</evidence>
<dbReference type="EC" id="2.7.11.1" evidence="6"/>
<keyword evidence="18" id="KW-0966">Cell projection</keyword>
<comment type="catalytic activity">
    <reaction evidence="20">
        <text>L-seryl-[protein] + ATP = O-phospho-L-seryl-[protein] + ADP + H(+)</text>
        <dbReference type="Rhea" id="RHEA:17989"/>
        <dbReference type="Rhea" id="RHEA-COMP:9863"/>
        <dbReference type="Rhea" id="RHEA-COMP:11604"/>
        <dbReference type="ChEBI" id="CHEBI:15378"/>
        <dbReference type="ChEBI" id="CHEBI:29999"/>
        <dbReference type="ChEBI" id="CHEBI:30616"/>
        <dbReference type="ChEBI" id="CHEBI:83421"/>
        <dbReference type="ChEBI" id="CHEBI:456216"/>
        <dbReference type="EC" id="2.7.11.1"/>
    </reaction>
</comment>
<evidence type="ECO:0000256" key="6">
    <source>
        <dbReference type="ARBA" id="ARBA00012513"/>
    </source>
</evidence>
<dbReference type="STRING" id="30732.ENSOMEP00000001167"/>
<evidence type="ECO:0000256" key="22">
    <source>
        <dbReference type="SAM" id="MobiDB-lite"/>
    </source>
</evidence>
<feature type="compositionally biased region" description="Polar residues" evidence="22">
    <location>
        <begin position="494"/>
        <end position="508"/>
    </location>
</feature>
<keyword evidence="16" id="KW-0206">Cytoskeleton</keyword>
<dbReference type="InterPro" id="IPR000719">
    <property type="entry name" value="Prot_kinase_dom"/>
</dbReference>
<evidence type="ECO:0000256" key="1">
    <source>
        <dbReference type="ARBA" id="ARBA00001946"/>
    </source>
</evidence>
<dbReference type="FunFam" id="1.10.510.10:FF:000104">
    <property type="entry name" value="serine/threonine-protein kinase MAK isoform X1"/>
    <property type="match status" value="1"/>
</dbReference>
<dbReference type="Pfam" id="PF00069">
    <property type="entry name" value="Pkinase"/>
    <property type="match status" value="1"/>
</dbReference>
<dbReference type="GO" id="GO:0046872">
    <property type="term" value="F:metal ion binding"/>
    <property type="evidence" value="ECO:0007669"/>
    <property type="project" value="UniProtKB-KW"/>
</dbReference>
<dbReference type="PaxDb" id="30732-ENSOMEP00000001167"/>
<dbReference type="PANTHER" id="PTHR24055">
    <property type="entry name" value="MITOGEN-ACTIVATED PROTEIN KINASE"/>
    <property type="match status" value="1"/>
</dbReference>
<keyword evidence="10" id="KW-0808">Transferase</keyword>
<reference evidence="25" key="1">
    <citation type="submission" date="2025-05" db="UniProtKB">
        <authorList>
            <consortium name="Ensembl"/>
        </authorList>
    </citation>
    <scope>IDENTIFICATION</scope>
</reference>
<keyword evidence="11" id="KW-0479">Metal-binding</keyword>
<evidence type="ECO:0000256" key="14">
    <source>
        <dbReference type="ARBA" id="ARBA00022840"/>
    </source>
</evidence>
<keyword evidence="8" id="KW-0723">Serine/threonine-protein kinase</keyword>
<evidence type="ECO:0000313" key="25">
    <source>
        <dbReference type="Ensembl" id="ENSOMEP00000001167.1"/>
    </source>
</evidence>
<evidence type="ECO:0000256" key="10">
    <source>
        <dbReference type="ARBA" id="ARBA00022679"/>
    </source>
</evidence>
<dbReference type="CDD" id="cd07830">
    <property type="entry name" value="STKc_MAK_like"/>
    <property type="match status" value="1"/>
</dbReference>
<evidence type="ECO:0000256" key="16">
    <source>
        <dbReference type="ARBA" id="ARBA00023212"/>
    </source>
</evidence>
<keyword evidence="9" id="KW-0597">Phosphoprotein</keyword>
<evidence type="ECO:0000256" key="13">
    <source>
        <dbReference type="ARBA" id="ARBA00022777"/>
    </source>
</evidence>
<feature type="binding site" evidence="21">
    <location>
        <position position="34"/>
    </location>
    <ligand>
        <name>ATP</name>
        <dbReference type="ChEBI" id="CHEBI:30616"/>
    </ligand>
</feature>
<evidence type="ECO:0000256" key="19">
    <source>
        <dbReference type="ARBA" id="ARBA00047899"/>
    </source>
</evidence>
<evidence type="ECO:0000256" key="9">
    <source>
        <dbReference type="ARBA" id="ARBA00022553"/>
    </source>
</evidence>
<dbReference type="Proteomes" id="UP000261560">
    <property type="component" value="Unplaced"/>
</dbReference>
<dbReference type="PROSITE" id="PS50011">
    <property type="entry name" value="PROTEIN_KINASE_DOM"/>
    <property type="match status" value="1"/>
</dbReference>
<accession>A0A3B3B7M0</accession>
<keyword evidence="7" id="KW-0963">Cytoplasm</keyword>
<dbReference type="Gene3D" id="1.10.510.10">
    <property type="entry name" value="Transferase(Phosphotransferase) domain 1"/>
    <property type="match status" value="1"/>
</dbReference>
<proteinExistence type="inferred from homology"/>
<keyword evidence="17" id="KW-0539">Nucleus</keyword>
<reference evidence="24" key="2">
    <citation type="journal article" name="BMC Genomics">
        <title>Long-read sequencing and de novo genome assembly of marine medaka (Oryzias melastigma).</title>
        <authorList>
            <person name="Liang P."/>
            <person name="Saqib H.S.A."/>
            <person name="Ni X."/>
            <person name="Shen Y."/>
        </authorList>
    </citation>
    <scope>NUCLEOTIDE SEQUENCE</scope>
    <source>
        <strain evidence="24">Bigg-433</strain>
    </source>
</reference>
<dbReference type="Gene3D" id="3.30.200.20">
    <property type="entry name" value="Phosphorylase Kinase, domain 1"/>
    <property type="match status" value="1"/>
</dbReference>
<keyword evidence="15" id="KW-0460">Magnesium</keyword>
<evidence type="ECO:0000313" key="26">
    <source>
        <dbReference type="Proteomes" id="UP000261560"/>
    </source>
</evidence>
<gene>
    <name evidence="24" type="ORF">FQA47_025087</name>
</gene>
<dbReference type="OMA" id="HQGPSME"/>
<comment type="catalytic activity">
    <reaction evidence="19">
        <text>L-threonyl-[protein] + ATP = O-phospho-L-threonyl-[protein] + ADP + H(+)</text>
        <dbReference type="Rhea" id="RHEA:46608"/>
        <dbReference type="Rhea" id="RHEA-COMP:11060"/>
        <dbReference type="Rhea" id="RHEA-COMP:11605"/>
        <dbReference type="ChEBI" id="CHEBI:15378"/>
        <dbReference type="ChEBI" id="CHEBI:30013"/>
        <dbReference type="ChEBI" id="CHEBI:30616"/>
        <dbReference type="ChEBI" id="CHEBI:61977"/>
        <dbReference type="ChEBI" id="CHEBI:456216"/>
        <dbReference type="EC" id="2.7.11.1"/>
    </reaction>
</comment>
<protein>
    <recommendedName>
        <fullName evidence="6">non-specific serine/threonine protein kinase</fullName>
        <ecNumber evidence="6">2.7.11.1</ecNumber>
    </recommendedName>
</protein>
<dbReference type="EMBL" id="WKFB01000214">
    <property type="protein sequence ID" value="KAF6731427.1"/>
    <property type="molecule type" value="Genomic_DNA"/>
</dbReference>
<dbReference type="GO" id="GO:0005929">
    <property type="term" value="C:cilium"/>
    <property type="evidence" value="ECO:0007669"/>
    <property type="project" value="UniProtKB-SubCell"/>
</dbReference>
<evidence type="ECO:0000256" key="3">
    <source>
        <dbReference type="ARBA" id="ARBA00004138"/>
    </source>
</evidence>
<evidence type="ECO:0000256" key="5">
    <source>
        <dbReference type="ARBA" id="ARBA00006485"/>
    </source>
</evidence>
<evidence type="ECO:0000256" key="8">
    <source>
        <dbReference type="ARBA" id="ARBA00022527"/>
    </source>
</evidence>
<comment type="subcellular location">
    <subcellularLocation>
        <location evidence="3">Cell projection</location>
        <location evidence="3">Cilium</location>
    </subcellularLocation>
    <subcellularLocation>
        <location evidence="4">Cytoplasm</location>
        <location evidence="4">Cytoskeleton</location>
    </subcellularLocation>
    <subcellularLocation>
        <location evidence="2">Nucleus</location>
    </subcellularLocation>
</comment>
<feature type="domain" description="Protein kinase" evidence="23">
    <location>
        <begin position="4"/>
        <end position="284"/>
    </location>
</feature>
<dbReference type="InterPro" id="IPR017441">
    <property type="entry name" value="Protein_kinase_ATP_BS"/>
</dbReference>
<evidence type="ECO:0000256" key="11">
    <source>
        <dbReference type="ARBA" id="ARBA00022723"/>
    </source>
</evidence>
<feature type="compositionally biased region" description="Basic and acidic residues" evidence="22">
    <location>
        <begin position="366"/>
        <end position="385"/>
    </location>
</feature>
<comment type="cofactor">
    <cofactor evidence="1">
        <name>Mg(2+)</name>
        <dbReference type="ChEBI" id="CHEBI:18420"/>
    </cofactor>
</comment>
<dbReference type="GO" id="GO:0004674">
    <property type="term" value="F:protein serine/threonine kinase activity"/>
    <property type="evidence" value="ECO:0007669"/>
    <property type="project" value="UniProtKB-KW"/>
</dbReference>
<dbReference type="FunFam" id="3.30.200.20:FF:000071">
    <property type="entry name" value="serine/threonine-protein kinase MAK isoform X1"/>
    <property type="match status" value="1"/>
</dbReference>
<feature type="region of interest" description="Disordered" evidence="22">
    <location>
        <begin position="327"/>
        <end position="392"/>
    </location>
</feature>
<keyword evidence="12 21" id="KW-0547">Nucleotide-binding</keyword>
<keyword evidence="26" id="KW-1185">Reference proteome</keyword>
<dbReference type="SMART" id="SM00220">
    <property type="entry name" value="S_TKc"/>
    <property type="match status" value="1"/>
</dbReference>
<evidence type="ECO:0000256" key="17">
    <source>
        <dbReference type="ARBA" id="ARBA00023242"/>
    </source>
</evidence>
<dbReference type="AlphaFoldDB" id="A0A3B3B7M0"/>
<evidence type="ECO:0000256" key="4">
    <source>
        <dbReference type="ARBA" id="ARBA00004245"/>
    </source>
</evidence>
<dbReference type="Ensembl" id="ENSOMET00000014645.1">
    <property type="protein sequence ID" value="ENSOMEP00000001167.1"/>
    <property type="gene ID" value="ENSOMEG00000002052.1"/>
</dbReference>
<dbReference type="GeneTree" id="ENSGT00940000158807"/>
<keyword evidence="14 21" id="KW-0067">ATP-binding</keyword>
<evidence type="ECO:0000313" key="24">
    <source>
        <dbReference type="EMBL" id="KAF6731427.1"/>
    </source>
</evidence>
<dbReference type="OrthoDB" id="2158884at2759"/>
<evidence type="ECO:0000256" key="7">
    <source>
        <dbReference type="ARBA" id="ARBA00022490"/>
    </source>
</evidence>
<dbReference type="Proteomes" id="UP000646548">
    <property type="component" value="Unassembled WGS sequence"/>
</dbReference>
<dbReference type="SUPFAM" id="SSF56112">
    <property type="entry name" value="Protein kinase-like (PK-like)"/>
    <property type="match status" value="1"/>
</dbReference>
<evidence type="ECO:0000256" key="20">
    <source>
        <dbReference type="ARBA" id="ARBA00048679"/>
    </source>
</evidence>
<organism evidence="25 26">
    <name type="scientific">Oryzias melastigma</name>
    <name type="common">Marine medaka</name>
    <dbReference type="NCBI Taxonomy" id="30732"/>
    <lineage>
        <taxon>Eukaryota</taxon>
        <taxon>Metazoa</taxon>
        <taxon>Chordata</taxon>
        <taxon>Craniata</taxon>
        <taxon>Vertebrata</taxon>
        <taxon>Euteleostomi</taxon>
        <taxon>Actinopterygii</taxon>
        <taxon>Neopterygii</taxon>
        <taxon>Teleostei</taxon>
        <taxon>Neoteleostei</taxon>
        <taxon>Acanthomorphata</taxon>
        <taxon>Ovalentaria</taxon>
        <taxon>Atherinomorphae</taxon>
        <taxon>Beloniformes</taxon>
        <taxon>Adrianichthyidae</taxon>
        <taxon>Oryziinae</taxon>
        <taxon>Oryzias</taxon>
    </lineage>
</organism>
<dbReference type="InterPro" id="IPR011009">
    <property type="entry name" value="Kinase-like_dom_sf"/>
</dbReference>
<dbReference type="GO" id="GO:0005856">
    <property type="term" value="C:cytoskeleton"/>
    <property type="evidence" value="ECO:0007669"/>
    <property type="project" value="UniProtKB-SubCell"/>
</dbReference>
<evidence type="ECO:0000256" key="12">
    <source>
        <dbReference type="ARBA" id="ARBA00022741"/>
    </source>
</evidence>
<dbReference type="InterPro" id="IPR008271">
    <property type="entry name" value="Ser/Thr_kinase_AS"/>
</dbReference>
<evidence type="ECO:0000256" key="15">
    <source>
        <dbReference type="ARBA" id="ARBA00022842"/>
    </source>
</evidence>
<name>A0A3B3B7M0_ORYME</name>
<comment type="similarity">
    <text evidence="5">Belongs to the protein kinase superfamily. CMGC Ser/Thr protein kinase family. CDC2/CDKX subfamily.</text>
</comment>
<sequence length="646" mass="73037">MNRYTNIRQLGDGTYGSVILGRSLESGELVAIKKMKRKFYSWEECMNLREVKSLKKLNHANVIKLKEVIRENDHLYFIFEYMKENLYQLMKDRTRLFPESAVRNIMFQILQGLAFIHKHGFFHRDMKPENLLCMGPELVKIADFGLAREIRSRPPYTDYVSTRWYRAPEVLLRSTSYSSPIDQWAVGCIMAELYTLRPLFPGSSEVDTIFKICQVLGTPKKTDWPEGYQLASAMNFRWPQCVPSNLKTLIPNASAEAIHLMTDFLQWDPRKRPASAQALRYSYFHVGQALGTPQQILEQGRPQPSLLQLQGPVQSQQNLQQQQPLLLKPLPPSQRPPNQHTSPSRPLHQIQPSPVPATTPAAMYQRHTDLARDQQQPKHILKQDQSETTPQRHLPFIVDNSLQSKQMRQEPENENLLSYQLKPKGGGRRRWGQGVGNLKGEDWDDYDEIEVSSILGKNNFSSEKTLQGEDALSRYGKVLDFSRPNGKEEAPLNLNKTGPYQEPSRTASAKQHYLRQSRFLPGISTKKNVAQNASKELAANQLWGSGGIPFGGTLPSRGAYGTNTIPGGYMPSFSKKDSGSAGHRGRQGVAAETTASNYATWRSGRSHLNASVNMPTANKSTPGLLPHPPLQTIHGRTDWSAKYGHR</sequence>
<dbReference type="PROSITE" id="PS00108">
    <property type="entry name" value="PROTEIN_KINASE_ST"/>
    <property type="match status" value="1"/>
</dbReference>
<dbReference type="GO" id="GO:0005634">
    <property type="term" value="C:nucleus"/>
    <property type="evidence" value="ECO:0007669"/>
    <property type="project" value="UniProtKB-SubCell"/>
</dbReference>
<evidence type="ECO:0000256" key="21">
    <source>
        <dbReference type="PROSITE-ProRule" id="PRU10141"/>
    </source>
</evidence>
<feature type="region of interest" description="Disordered" evidence="22">
    <location>
        <begin position="482"/>
        <end position="508"/>
    </location>
</feature>